<name>A0A285SHV4_9HYPH</name>
<evidence type="ECO:0000256" key="4">
    <source>
        <dbReference type="ARBA" id="ARBA00022989"/>
    </source>
</evidence>
<dbReference type="Proteomes" id="UP000219331">
    <property type="component" value="Unassembled WGS sequence"/>
</dbReference>
<evidence type="ECO:0000256" key="1">
    <source>
        <dbReference type="ARBA" id="ARBA00004651"/>
    </source>
</evidence>
<evidence type="ECO:0000313" key="7">
    <source>
        <dbReference type="EMBL" id="SOC07235.1"/>
    </source>
</evidence>
<gene>
    <name evidence="7" type="ORF">SAMN05421512_105322</name>
</gene>
<dbReference type="AlphaFoldDB" id="A0A285SHV4"/>
<evidence type="ECO:0000256" key="2">
    <source>
        <dbReference type="ARBA" id="ARBA00022475"/>
    </source>
</evidence>
<feature type="transmembrane region" description="Helical" evidence="6">
    <location>
        <begin position="42"/>
        <end position="62"/>
    </location>
</feature>
<dbReference type="GO" id="GO:0015171">
    <property type="term" value="F:amino acid transmembrane transporter activity"/>
    <property type="evidence" value="ECO:0007669"/>
    <property type="project" value="TreeGrafter"/>
</dbReference>
<feature type="transmembrane region" description="Helical" evidence="6">
    <location>
        <begin position="68"/>
        <end position="88"/>
    </location>
</feature>
<feature type="transmembrane region" description="Helical" evidence="6">
    <location>
        <begin position="152"/>
        <end position="176"/>
    </location>
</feature>
<feature type="transmembrane region" description="Helical" evidence="6">
    <location>
        <begin position="188"/>
        <end position="206"/>
    </location>
</feature>
<dbReference type="RefSeq" id="WP_176522071.1">
    <property type="nucleotide sequence ID" value="NZ_OBML01000005.1"/>
</dbReference>
<keyword evidence="5 6" id="KW-0472">Membrane</keyword>
<feature type="transmembrane region" description="Helical" evidence="6">
    <location>
        <begin position="115"/>
        <end position="140"/>
    </location>
</feature>
<dbReference type="InterPro" id="IPR001123">
    <property type="entry name" value="LeuE-type"/>
</dbReference>
<protein>
    <submittedName>
        <fullName evidence="7">Threonine/homoserine/homoserine lactone efflux protein</fullName>
    </submittedName>
</protein>
<organism evidence="7 8">
    <name type="scientific">Stappia indica</name>
    <dbReference type="NCBI Taxonomy" id="538381"/>
    <lineage>
        <taxon>Bacteria</taxon>
        <taxon>Pseudomonadati</taxon>
        <taxon>Pseudomonadota</taxon>
        <taxon>Alphaproteobacteria</taxon>
        <taxon>Hyphomicrobiales</taxon>
        <taxon>Stappiaceae</taxon>
        <taxon>Stappia</taxon>
    </lineage>
</organism>
<dbReference type="Pfam" id="PF01810">
    <property type="entry name" value="LysE"/>
    <property type="match status" value="1"/>
</dbReference>
<proteinExistence type="predicted"/>
<evidence type="ECO:0000313" key="8">
    <source>
        <dbReference type="Proteomes" id="UP000219331"/>
    </source>
</evidence>
<evidence type="ECO:0000256" key="3">
    <source>
        <dbReference type="ARBA" id="ARBA00022692"/>
    </source>
</evidence>
<sequence length="209" mass="21636">MTPDQLVAFATFAFVASVTPGPNNVLLTAIGGSAGFRKGMPTLWGIVFGFSAMIFSLAVGLGGTLFTLPYVMDAIRIVGLVVLLWLAWKIGSAPVGRADETAPAKDKPAERRGSFVGAALFQWVNPKAWLIAAGAIGSYMHPGSGGVLQQAGILASVFIVAAALGSLPWLAFGAVLGEVLKQPRAARIFNITMAVLLVASMIPVILNAG</sequence>
<keyword evidence="3 6" id="KW-0812">Transmembrane</keyword>
<dbReference type="GO" id="GO:0005886">
    <property type="term" value="C:plasma membrane"/>
    <property type="evidence" value="ECO:0007669"/>
    <property type="project" value="UniProtKB-SubCell"/>
</dbReference>
<evidence type="ECO:0000256" key="6">
    <source>
        <dbReference type="SAM" id="Phobius"/>
    </source>
</evidence>
<feature type="transmembrane region" description="Helical" evidence="6">
    <location>
        <begin position="6"/>
        <end position="30"/>
    </location>
</feature>
<dbReference type="EMBL" id="OBML01000005">
    <property type="protein sequence ID" value="SOC07235.1"/>
    <property type="molecule type" value="Genomic_DNA"/>
</dbReference>
<keyword evidence="2" id="KW-1003">Cell membrane</keyword>
<reference evidence="7 8" key="1">
    <citation type="submission" date="2017-08" db="EMBL/GenBank/DDBJ databases">
        <authorList>
            <person name="de Groot N.N."/>
        </authorList>
    </citation>
    <scope>NUCLEOTIDE SEQUENCE [LARGE SCALE GENOMIC DNA]</scope>
    <source>
        <strain evidence="7 8">USBA 352</strain>
    </source>
</reference>
<keyword evidence="4 6" id="KW-1133">Transmembrane helix</keyword>
<evidence type="ECO:0000256" key="5">
    <source>
        <dbReference type="ARBA" id="ARBA00023136"/>
    </source>
</evidence>
<accession>A0A285SHV4</accession>
<dbReference type="GO" id="GO:0033228">
    <property type="term" value="P:cysteine export across plasma membrane"/>
    <property type="evidence" value="ECO:0007669"/>
    <property type="project" value="TreeGrafter"/>
</dbReference>
<dbReference type="PANTHER" id="PTHR30086:SF20">
    <property type="entry name" value="ARGININE EXPORTER PROTEIN ARGO-RELATED"/>
    <property type="match status" value="1"/>
</dbReference>
<keyword evidence="8" id="KW-1185">Reference proteome</keyword>
<dbReference type="STRING" id="538381.GCA_001696535_01898"/>
<comment type="subcellular location">
    <subcellularLocation>
        <location evidence="1">Cell membrane</location>
        <topology evidence="1">Multi-pass membrane protein</topology>
    </subcellularLocation>
</comment>
<dbReference type="PANTHER" id="PTHR30086">
    <property type="entry name" value="ARGININE EXPORTER PROTEIN ARGO"/>
    <property type="match status" value="1"/>
</dbReference>